<protein>
    <submittedName>
        <fullName evidence="4">Uridylyltransferase</fullName>
    </submittedName>
</protein>
<keyword evidence="3 4" id="KW-0548">Nucleotidyltransferase</keyword>
<comment type="similarity">
    <text evidence="1">Belongs to the UDPGP type 1 family.</text>
</comment>
<keyword evidence="2" id="KW-0808">Transferase</keyword>
<dbReference type="InterPro" id="IPR029044">
    <property type="entry name" value="Nucleotide-diphossugar_trans"/>
</dbReference>
<accession>A0A917AQS0</accession>
<dbReference type="Proteomes" id="UP000605259">
    <property type="component" value="Unassembled WGS sequence"/>
</dbReference>
<proteinExistence type="inferred from homology"/>
<dbReference type="SUPFAM" id="SSF53448">
    <property type="entry name" value="Nucleotide-diphospho-sugar transferases"/>
    <property type="match status" value="1"/>
</dbReference>
<evidence type="ECO:0000313" key="5">
    <source>
        <dbReference type="Proteomes" id="UP000605259"/>
    </source>
</evidence>
<dbReference type="PANTHER" id="PTHR11952">
    <property type="entry name" value="UDP- GLUCOSE PYROPHOSPHORYLASE"/>
    <property type="match status" value="1"/>
</dbReference>
<dbReference type="PANTHER" id="PTHR11952:SF2">
    <property type="entry name" value="LD24639P"/>
    <property type="match status" value="1"/>
</dbReference>
<dbReference type="RefSeq" id="WP_188388072.1">
    <property type="nucleotide sequence ID" value="NZ_BMFK01000001.1"/>
</dbReference>
<evidence type="ECO:0000256" key="2">
    <source>
        <dbReference type="ARBA" id="ARBA00022679"/>
    </source>
</evidence>
<evidence type="ECO:0000256" key="3">
    <source>
        <dbReference type="ARBA" id="ARBA00022695"/>
    </source>
</evidence>
<dbReference type="InterPro" id="IPR039741">
    <property type="entry name" value="UDP-sugar_pyrophosphorylase"/>
</dbReference>
<dbReference type="EMBL" id="BMFK01000001">
    <property type="protein sequence ID" value="GGE68680.1"/>
    <property type="molecule type" value="Genomic_DNA"/>
</dbReference>
<organism evidence="4 5">
    <name type="scientific">Priestia taiwanensis</name>
    <dbReference type="NCBI Taxonomy" id="1347902"/>
    <lineage>
        <taxon>Bacteria</taxon>
        <taxon>Bacillati</taxon>
        <taxon>Bacillota</taxon>
        <taxon>Bacilli</taxon>
        <taxon>Bacillales</taxon>
        <taxon>Bacillaceae</taxon>
        <taxon>Priestia</taxon>
    </lineage>
</organism>
<dbReference type="AlphaFoldDB" id="A0A917AQS0"/>
<dbReference type="CDD" id="cd04193">
    <property type="entry name" value="UDPGlcNAc_PPase"/>
    <property type="match status" value="1"/>
</dbReference>
<comment type="caution">
    <text evidence="4">The sequence shown here is derived from an EMBL/GenBank/DDBJ whole genome shotgun (WGS) entry which is preliminary data.</text>
</comment>
<dbReference type="Gene3D" id="3.90.550.10">
    <property type="entry name" value="Spore Coat Polysaccharide Biosynthesis Protein SpsA, Chain A"/>
    <property type="match status" value="1"/>
</dbReference>
<reference evidence="4" key="2">
    <citation type="submission" date="2020-09" db="EMBL/GenBank/DDBJ databases">
        <authorList>
            <person name="Sun Q."/>
            <person name="Zhou Y."/>
        </authorList>
    </citation>
    <scope>NUCLEOTIDE SEQUENCE</scope>
    <source>
        <strain evidence="4">CGMCC 1.12698</strain>
    </source>
</reference>
<evidence type="ECO:0000313" key="4">
    <source>
        <dbReference type="EMBL" id="GGE68680.1"/>
    </source>
</evidence>
<reference evidence="4" key="1">
    <citation type="journal article" date="2014" name="Int. J. Syst. Evol. Microbiol.">
        <title>Complete genome sequence of Corynebacterium casei LMG S-19264T (=DSM 44701T), isolated from a smear-ripened cheese.</title>
        <authorList>
            <consortium name="US DOE Joint Genome Institute (JGI-PGF)"/>
            <person name="Walter F."/>
            <person name="Albersmeier A."/>
            <person name="Kalinowski J."/>
            <person name="Ruckert C."/>
        </authorList>
    </citation>
    <scope>NUCLEOTIDE SEQUENCE</scope>
    <source>
        <strain evidence="4">CGMCC 1.12698</strain>
    </source>
</reference>
<dbReference type="Pfam" id="PF01704">
    <property type="entry name" value="UDPGP"/>
    <property type="match status" value="1"/>
</dbReference>
<evidence type="ECO:0000256" key="1">
    <source>
        <dbReference type="ARBA" id="ARBA00010401"/>
    </source>
</evidence>
<sequence length="441" mass="49972">MYTYENTVALLQTYNQEHLLAYYNELTAEAQQALLQQIHSLNFDDVTKAIDTVRNPVHKEETNPTFTPNAYKRWKDIDVEGQGTYLERGWELLRENKVAIVLVAGGQGSRLGHDGPKGTYNIGLPSHKSLFHLQAERLMNINAKAGNTIHWYIMTSPHNEKDTKDFFEKHNFFGYDRSAVTFFNQNLFPAIDADGKIMLEDKGTISLAPNGNGGVFNSLLANGFLQDMKNNGVKWVFLNNIDNALVKVADPKLIGFADIEGAPICNKCIPRIDPNEKVGMLCEKDGRPFIVEYSDLDDELKLARNEKNDLLFENANIGIHMFDVDFLVENAHRTLAYHLAHKKIKTLNEQGESFTPEEPNGYKLEQFLFDVFPFAERASILQVNRDEEFAPVKNKEGEDSPESARTMLLNLHKKWLLTSGVRVTEDNNEVSPLDSYEGEGL</sequence>
<keyword evidence="5" id="KW-1185">Reference proteome</keyword>
<dbReference type="GO" id="GO:0070569">
    <property type="term" value="F:uridylyltransferase activity"/>
    <property type="evidence" value="ECO:0007669"/>
    <property type="project" value="InterPro"/>
</dbReference>
<name>A0A917AQS0_9BACI</name>
<dbReference type="InterPro" id="IPR002618">
    <property type="entry name" value="UDPGP_fam"/>
</dbReference>
<gene>
    <name evidence="4" type="ORF">GCM10007140_18440</name>
</gene>